<dbReference type="AlphaFoldDB" id="A0A9X1UAK4"/>
<accession>A0A9X1UAK4</accession>
<keyword evidence="4" id="KW-1185">Reference proteome</keyword>
<dbReference type="Proteomes" id="UP001139012">
    <property type="component" value="Unassembled WGS sequence"/>
</dbReference>
<comment type="caution">
    <text evidence="2">The sequence shown here is derived from an EMBL/GenBank/DDBJ whole genome shotgun (WGS) entry which is preliminary data.</text>
</comment>
<feature type="chain" id="PRO_5040882979" evidence="1">
    <location>
        <begin position="23"/>
        <end position="312"/>
    </location>
</feature>
<reference evidence="2" key="1">
    <citation type="submission" date="2022-01" db="EMBL/GenBank/DDBJ databases">
        <title>Genome sequnece data of strain Bradyrhizobium sp. nov.</title>
        <authorList>
            <person name="Zhang J."/>
        </authorList>
    </citation>
    <scope>NUCLEOTIDE SEQUENCE</scope>
    <source>
        <strain evidence="3">WYCCWR 12774</strain>
        <strain evidence="2">WYCCWR 13023</strain>
    </source>
</reference>
<evidence type="ECO:0000256" key="1">
    <source>
        <dbReference type="SAM" id="SignalP"/>
    </source>
</evidence>
<evidence type="ECO:0000313" key="3">
    <source>
        <dbReference type="EMBL" id="MCG2669390.1"/>
    </source>
</evidence>
<proteinExistence type="predicted"/>
<dbReference type="EMBL" id="JAKLUA010000006">
    <property type="protein sequence ID" value="MCG2669390.1"/>
    <property type="molecule type" value="Genomic_DNA"/>
</dbReference>
<protein>
    <submittedName>
        <fullName evidence="2">Uncharacterized protein</fullName>
    </submittedName>
</protein>
<organism evidence="2 5">
    <name type="scientific">Bradyrhizobium zhengyangense</name>
    <dbReference type="NCBI Taxonomy" id="2911009"/>
    <lineage>
        <taxon>Bacteria</taxon>
        <taxon>Pseudomonadati</taxon>
        <taxon>Pseudomonadota</taxon>
        <taxon>Alphaproteobacteria</taxon>
        <taxon>Hyphomicrobiales</taxon>
        <taxon>Nitrobacteraceae</taxon>
        <taxon>Bradyrhizobium</taxon>
    </lineage>
</organism>
<gene>
    <name evidence="3" type="ORF">L6637_20725</name>
    <name evidence="2" type="ORF">L6654_32370</name>
</gene>
<dbReference type="EMBL" id="JAKLTY010000028">
    <property type="protein sequence ID" value="MCG2631335.1"/>
    <property type="molecule type" value="Genomic_DNA"/>
</dbReference>
<sequence>MKLIRPLAALVLLVASALPALAADAVYPPGLRLGMVPLVGLSKAKTFPGFENEDGSVKVLITELPPAAYNEVVSAFNANPAGTNGVKPDKIETSAGLAYFTTEGAKVGDTLVKRYSMIVPGTGFSGYVAVQIPENAAKIYTDEAVRQMFATATIRKEVSVDEQIGLLPFKITDLAGFKDVRTLVPGSSIILADGSESSGYESKPFIILGLIGATPQAADDRARFAQEAALQIPGLRETKITMSEPIRINSQPGFETRIDGVSGKDKTPVTVVQWIRFGGGTSLRIIASAPRDQWSDAFTRFRAVRDGIQPKG</sequence>
<evidence type="ECO:0000313" key="2">
    <source>
        <dbReference type="EMBL" id="MCG2631335.1"/>
    </source>
</evidence>
<feature type="signal peptide" evidence="1">
    <location>
        <begin position="1"/>
        <end position="22"/>
    </location>
</feature>
<dbReference type="RefSeq" id="WP_237860855.1">
    <property type="nucleotide sequence ID" value="NZ_JAKLTY010000028.1"/>
</dbReference>
<evidence type="ECO:0000313" key="5">
    <source>
        <dbReference type="Proteomes" id="UP001139054"/>
    </source>
</evidence>
<keyword evidence="1" id="KW-0732">Signal</keyword>
<name>A0A9X1UAK4_9BRAD</name>
<dbReference type="Proteomes" id="UP001139054">
    <property type="component" value="Unassembled WGS sequence"/>
</dbReference>
<evidence type="ECO:0000313" key="4">
    <source>
        <dbReference type="Proteomes" id="UP001139012"/>
    </source>
</evidence>